<feature type="domain" description="Mur ligase central" evidence="6">
    <location>
        <begin position="186"/>
        <end position="371"/>
    </location>
</feature>
<dbReference type="InterPro" id="IPR004101">
    <property type="entry name" value="Mur_ligase_C"/>
</dbReference>
<dbReference type="InterPro" id="IPR051046">
    <property type="entry name" value="MurCDEF_CellWall_CoF430Synth"/>
</dbReference>
<keyword evidence="2" id="KW-0547">Nucleotide-binding</keyword>
<keyword evidence="4" id="KW-1133">Transmembrane helix</keyword>
<dbReference type="Pfam" id="PF08245">
    <property type="entry name" value="Mur_ligase_M"/>
    <property type="match status" value="1"/>
</dbReference>
<evidence type="ECO:0000259" key="6">
    <source>
        <dbReference type="Pfam" id="PF08245"/>
    </source>
</evidence>
<dbReference type="PANTHER" id="PTHR43024">
    <property type="entry name" value="UDP-N-ACETYLMURAMOYL-TRIPEPTIDE--D-ALANYL-D-ALANINE LIGASE"/>
    <property type="match status" value="1"/>
</dbReference>
<name>A0A9D1TC41_9FIRM</name>
<dbReference type="InterPro" id="IPR036615">
    <property type="entry name" value="Mur_ligase_C_dom_sf"/>
</dbReference>
<keyword evidence="3" id="KW-0067">ATP-binding</keyword>
<feature type="domain" description="Mur ligase C-terminal" evidence="5">
    <location>
        <begin position="393"/>
        <end position="512"/>
    </location>
</feature>
<dbReference type="Gene3D" id="3.40.1190.10">
    <property type="entry name" value="Mur-like, catalytic domain"/>
    <property type="match status" value="1"/>
</dbReference>
<sequence>MNLVEALVVTLACAAVSRFYLHMLQLESYQLDGYLRWMNNNRERLFGATLAVGLTATVASLLLPLFFMMFARHTGQMIGDIVTLVGFAAAALYTFQSQYAVAQKKPLVFTPRMIRLAACQCALILLLAGLLSWLSIPPYLLFIAVPYMPLASGFLMQPVEQRIHAKFAAQAKARLAQIEGLIKIGITGSFGKTSTKFALATILSEKYRTYASPGSTNTPMGLSRVINEQLEDDCEVFIAEMGSRHVGDIRELCQLVEPQYGVITSIGAAHLETFGNIATVANAKFELIESLPKDGCAFFGTGGEIDKLYARCHMRKVSAGIETGNVRAYDIESGPFGSRFTLARGEEHVRCETQLLGRHNIANITLASAVASELGMKLSEIARGIRKIQPVEHRLQLIRGPVSVIDDAFNSNPEGAKEALNVLSGFLGQRVIVTPGMVEMGEEEDRYNYIFGTQIAAVCDAAILVGEKHTKPIAKGLVQSGFDRNKLFVVASLEEAQEKLKSLVKSGDVVLFENDLPDNYS</sequence>
<keyword evidence="4" id="KW-0812">Transmembrane</keyword>
<evidence type="ECO:0000256" key="1">
    <source>
        <dbReference type="ARBA" id="ARBA00022598"/>
    </source>
</evidence>
<dbReference type="Proteomes" id="UP000886884">
    <property type="component" value="Unassembled WGS sequence"/>
</dbReference>
<dbReference type="GO" id="GO:0016881">
    <property type="term" value="F:acid-amino acid ligase activity"/>
    <property type="evidence" value="ECO:0007669"/>
    <property type="project" value="InterPro"/>
</dbReference>
<dbReference type="Gene3D" id="3.90.190.20">
    <property type="entry name" value="Mur ligase, C-terminal domain"/>
    <property type="match status" value="1"/>
</dbReference>
<accession>A0A9D1TC41</accession>
<keyword evidence="4" id="KW-0472">Membrane</keyword>
<evidence type="ECO:0000259" key="5">
    <source>
        <dbReference type="Pfam" id="PF02875"/>
    </source>
</evidence>
<comment type="caution">
    <text evidence="7">The sequence shown here is derived from an EMBL/GenBank/DDBJ whole genome shotgun (WGS) entry which is preliminary data.</text>
</comment>
<keyword evidence="1 7" id="KW-0436">Ligase</keyword>
<evidence type="ECO:0000256" key="3">
    <source>
        <dbReference type="ARBA" id="ARBA00022840"/>
    </source>
</evidence>
<dbReference type="InterPro" id="IPR036565">
    <property type="entry name" value="Mur-like_cat_sf"/>
</dbReference>
<evidence type="ECO:0000256" key="4">
    <source>
        <dbReference type="SAM" id="Phobius"/>
    </source>
</evidence>
<protein>
    <submittedName>
        <fullName evidence="7">UDP-N-acetylmuramoyl-tripeptide--D-alanyl-D-alanine ligase</fullName>
    </submittedName>
</protein>
<evidence type="ECO:0000256" key="2">
    <source>
        <dbReference type="ARBA" id="ARBA00022741"/>
    </source>
</evidence>
<feature type="transmembrane region" description="Helical" evidence="4">
    <location>
        <begin position="45"/>
        <end position="71"/>
    </location>
</feature>
<dbReference type="EMBL" id="DVOT01000071">
    <property type="protein sequence ID" value="HIV27115.1"/>
    <property type="molecule type" value="Genomic_DNA"/>
</dbReference>
<reference evidence="7" key="2">
    <citation type="journal article" date="2021" name="PeerJ">
        <title>Extensive microbial diversity within the chicken gut microbiome revealed by metagenomics and culture.</title>
        <authorList>
            <person name="Gilroy R."/>
            <person name="Ravi A."/>
            <person name="Getino M."/>
            <person name="Pursley I."/>
            <person name="Horton D.L."/>
            <person name="Alikhan N.F."/>
            <person name="Baker D."/>
            <person name="Gharbi K."/>
            <person name="Hall N."/>
            <person name="Watson M."/>
            <person name="Adriaenssens E.M."/>
            <person name="Foster-Nyarko E."/>
            <person name="Jarju S."/>
            <person name="Secka A."/>
            <person name="Antonio M."/>
            <person name="Oren A."/>
            <person name="Chaudhuri R.R."/>
            <person name="La Ragione R."/>
            <person name="Hildebrand F."/>
            <person name="Pallen M.J."/>
        </authorList>
    </citation>
    <scope>NUCLEOTIDE SEQUENCE</scope>
    <source>
        <strain evidence="7">CHK183-6373</strain>
    </source>
</reference>
<organism evidence="7 8">
    <name type="scientific">Candidatus Ornithocaccomicrobium faecavium</name>
    <dbReference type="NCBI Taxonomy" id="2840890"/>
    <lineage>
        <taxon>Bacteria</taxon>
        <taxon>Bacillati</taxon>
        <taxon>Bacillota</taxon>
        <taxon>Clostridia</taxon>
        <taxon>Candidatus Ornithocaccomicrobium</taxon>
    </lineage>
</organism>
<dbReference type="Pfam" id="PF02875">
    <property type="entry name" value="Mur_ligase_C"/>
    <property type="match status" value="1"/>
</dbReference>
<dbReference type="PANTHER" id="PTHR43024:SF1">
    <property type="entry name" value="UDP-N-ACETYLMURAMOYL-TRIPEPTIDE--D-ALANYL-D-ALANINE LIGASE"/>
    <property type="match status" value="1"/>
</dbReference>
<reference evidence="7" key="1">
    <citation type="submission" date="2020-10" db="EMBL/GenBank/DDBJ databases">
        <authorList>
            <person name="Gilroy R."/>
        </authorList>
    </citation>
    <scope>NUCLEOTIDE SEQUENCE</scope>
    <source>
        <strain evidence="7">CHK183-6373</strain>
    </source>
</reference>
<dbReference type="AlphaFoldDB" id="A0A9D1TC41"/>
<evidence type="ECO:0000313" key="8">
    <source>
        <dbReference type="Proteomes" id="UP000886884"/>
    </source>
</evidence>
<evidence type="ECO:0000313" key="7">
    <source>
        <dbReference type="EMBL" id="HIV27115.1"/>
    </source>
</evidence>
<dbReference type="SUPFAM" id="SSF53244">
    <property type="entry name" value="MurD-like peptide ligases, peptide-binding domain"/>
    <property type="match status" value="1"/>
</dbReference>
<dbReference type="SUPFAM" id="SSF53623">
    <property type="entry name" value="MurD-like peptide ligases, catalytic domain"/>
    <property type="match status" value="1"/>
</dbReference>
<proteinExistence type="predicted"/>
<gene>
    <name evidence="7" type="ORF">IAA64_04030</name>
</gene>
<dbReference type="InterPro" id="IPR013221">
    <property type="entry name" value="Mur_ligase_cen"/>
</dbReference>
<dbReference type="GO" id="GO:0005524">
    <property type="term" value="F:ATP binding"/>
    <property type="evidence" value="ECO:0007669"/>
    <property type="project" value="UniProtKB-KW"/>
</dbReference>
<feature type="transmembrane region" description="Helical" evidence="4">
    <location>
        <begin position="77"/>
        <end position="95"/>
    </location>
</feature>